<name>A0A2D3L5B6_PREIN</name>
<organism evidence="1 2">
    <name type="scientific">Prevotella intermedia</name>
    <dbReference type="NCBI Taxonomy" id="28131"/>
    <lineage>
        <taxon>Bacteria</taxon>
        <taxon>Pseudomonadati</taxon>
        <taxon>Bacteroidota</taxon>
        <taxon>Bacteroidia</taxon>
        <taxon>Bacteroidales</taxon>
        <taxon>Prevotellaceae</taxon>
        <taxon>Prevotella</taxon>
    </lineage>
</organism>
<dbReference type="EMBL" id="CP024723">
    <property type="protein sequence ID" value="ATV25765.1"/>
    <property type="molecule type" value="Genomic_DNA"/>
</dbReference>
<evidence type="ECO:0000313" key="1">
    <source>
        <dbReference type="EMBL" id="ATV25765.1"/>
    </source>
</evidence>
<accession>A0A2D3L5B6</accession>
<gene>
    <name evidence="1" type="ORF">CTM62_02885</name>
</gene>
<reference evidence="1 2" key="1">
    <citation type="submission" date="2017-11" db="EMBL/GenBank/DDBJ databases">
        <title>Genome sequencing of Prevotella intermedia KCOM 2837.</title>
        <authorList>
            <person name="Kook J.-K."/>
            <person name="Park S.-N."/>
            <person name="Lim Y.K."/>
        </authorList>
    </citation>
    <scope>NUCLEOTIDE SEQUENCE [LARGE SCALE GENOMIC DNA]</scope>
    <source>
        <strain evidence="1 2">KCOM 2837</strain>
    </source>
</reference>
<dbReference type="AlphaFoldDB" id="A0A2D3L5B6"/>
<evidence type="ECO:0000313" key="2">
    <source>
        <dbReference type="Proteomes" id="UP000229630"/>
    </source>
</evidence>
<protein>
    <submittedName>
        <fullName evidence="1">Uncharacterized protein</fullName>
    </submittedName>
</protein>
<proteinExistence type="predicted"/>
<dbReference type="Proteomes" id="UP000229630">
    <property type="component" value="Chromosome 1"/>
</dbReference>
<sequence length="93" mass="11058">MLQSEKKPNSTRIAAEYPLNREVYNIFLKCNSSDEIESTLRSRFVKIILLKSNNCVLALQKRRFYRPKQPLLPCKTYAFRTRNNRFCNTLINK</sequence>